<dbReference type="InterPro" id="IPR027417">
    <property type="entry name" value="P-loop_NTPase"/>
</dbReference>
<organism evidence="1 2">
    <name type="scientific">Tritrichomonas musculus</name>
    <dbReference type="NCBI Taxonomy" id="1915356"/>
    <lineage>
        <taxon>Eukaryota</taxon>
        <taxon>Metamonada</taxon>
        <taxon>Parabasalia</taxon>
        <taxon>Tritrichomonadida</taxon>
        <taxon>Tritrichomonadidae</taxon>
        <taxon>Tritrichomonas</taxon>
    </lineage>
</organism>
<keyword evidence="2" id="KW-1185">Reference proteome</keyword>
<dbReference type="Proteomes" id="UP001470230">
    <property type="component" value="Unassembled WGS sequence"/>
</dbReference>
<sequence length="410" mass="46971">MDLNGIENTISVLERRIADIPDTNVFKNMNSVSFVFGPTGSGKTTFCAYMTGKTLHVISASCDMPGISIEDLILVPSTIIPGIEHLNNNAFTDFPGYNDINGVDKEIENAFITHRFFSTMPNHIKKIKIFCLVSSSDCKSSRGIQIKKCFEYMEKMIPNLDDIKEHFALIITKCKDRRKGRICIMKLLENSKGIVQKWCRYFLDHFENQVFIFPKPSTDNIGQLFPQFEDYRRINAFTTSNINNPIHHIDHCIALTDEANAKVKLIEVQQKTKCQRDVIEIFEGIKNSFINETSLDRLDSWLNLMIRISRYSRNTDTYQWISQLQREFSNHGFDYLFLRLINSQKINEFISEALGNENEENIQKYINDKMLFSTNQIIPTLKSDLFNKKLKAVAVSLATVVVVAAVAAMA</sequence>
<evidence type="ECO:0000313" key="1">
    <source>
        <dbReference type="EMBL" id="KAK8892315.1"/>
    </source>
</evidence>
<evidence type="ECO:0008006" key="3">
    <source>
        <dbReference type="Google" id="ProtNLM"/>
    </source>
</evidence>
<evidence type="ECO:0000313" key="2">
    <source>
        <dbReference type="Proteomes" id="UP001470230"/>
    </source>
</evidence>
<reference evidence="1 2" key="1">
    <citation type="submission" date="2024-04" db="EMBL/GenBank/DDBJ databases">
        <title>Tritrichomonas musculus Genome.</title>
        <authorList>
            <person name="Alves-Ferreira E."/>
            <person name="Grigg M."/>
            <person name="Lorenzi H."/>
            <person name="Galac M."/>
        </authorList>
    </citation>
    <scope>NUCLEOTIDE SEQUENCE [LARGE SCALE GENOMIC DNA]</scope>
    <source>
        <strain evidence="1 2">EAF2021</strain>
    </source>
</reference>
<accession>A0ABR2KMH4</accession>
<proteinExistence type="predicted"/>
<name>A0ABR2KMH4_9EUKA</name>
<protein>
    <recommendedName>
        <fullName evidence="3">G domain-containing protein</fullName>
    </recommendedName>
</protein>
<gene>
    <name evidence="1" type="ORF">M9Y10_029541</name>
</gene>
<comment type="caution">
    <text evidence="1">The sequence shown here is derived from an EMBL/GenBank/DDBJ whole genome shotgun (WGS) entry which is preliminary data.</text>
</comment>
<dbReference type="SUPFAM" id="SSF52540">
    <property type="entry name" value="P-loop containing nucleoside triphosphate hydrolases"/>
    <property type="match status" value="1"/>
</dbReference>
<dbReference type="Gene3D" id="3.40.50.300">
    <property type="entry name" value="P-loop containing nucleotide triphosphate hydrolases"/>
    <property type="match status" value="1"/>
</dbReference>
<dbReference type="EMBL" id="JAPFFF010000004">
    <property type="protein sequence ID" value="KAK8892315.1"/>
    <property type="molecule type" value="Genomic_DNA"/>
</dbReference>